<dbReference type="PANTHER" id="PTHR32063:SF21">
    <property type="entry name" value="MULTIDRUG RESISTANCE PROTEIN MDTB"/>
    <property type="match status" value="1"/>
</dbReference>
<dbReference type="AlphaFoldDB" id="A0A6J4KQ36"/>
<dbReference type="PANTHER" id="PTHR32063">
    <property type="match status" value="1"/>
</dbReference>
<feature type="transmembrane region" description="Helical" evidence="1">
    <location>
        <begin position="7"/>
        <end position="27"/>
    </location>
</feature>
<proteinExistence type="predicted"/>
<name>A0A6J4KQ36_9HYPH</name>
<dbReference type="GO" id="GO:0042910">
    <property type="term" value="F:xenobiotic transmembrane transporter activity"/>
    <property type="evidence" value="ECO:0007669"/>
    <property type="project" value="TreeGrafter"/>
</dbReference>
<dbReference type="GO" id="GO:0005886">
    <property type="term" value="C:plasma membrane"/>
    <property type="evidence" value="ECO:0007669"/>
    <property type="project" value="TreeGrafter"/>
</dbReference>
<accession>A0A6J4KQ36</accession>
<dbReference type="EMBL" id="CADCUC010000088">
    <property type="protein sequence ID" value="CAA9311456.1"/>
    <property type="molecule type" value="Genomic_DNA"/>
</dbReference>
<dbReference type="Pfam" id="PF00873">
    <property type="entry name" value="ACR_tran"/>
    <property type="match status" value="1"/>
</dbReference>
<keyword evidence="1" id="KW-0472">Membrane</keyword>
<gene>
    <name evidence="2" type="ORF">AVDCRST_MAG90-470</name>
</gene>
<keyword evidence="1" id="KW-1133">Transmembrane helix</keyword>
<evidence type="ECO:0000313" key="2">
    <source>
        <dbReference type="EMBL" id="CAA9311456.1"/>
    </source>
</evidence>
<sequence>MVQFRPILTTMLTTILIVLPLTLGTIVGSKLRQPLGMSIIRGLVVSQLLTLFTTHAVSLAPHRFRLRAKGPGRHDGRHPWAKMATVPVHTAPVSG</sequence>
<dbReference type="SUPFAM" id="SSF82866">
    <property type="entry name" value="Multidrug efflux transporter AcrB transmembrane domain"/>
    <property type="match status" value="1"/>
</dbReference>
<reference evidence="2" key="1">
    <citation type="submission" date="2020-02" db="EMBL/GenBank/DDBJ databases">
        <authorList>
            <person name="Meier V. D."/>
        </authorList>
    </citation>
    <scope>NUCLEOTIDE SEQUENCE</scope>
    <source>
        <strain evidence="2">AVDCRST_MAG90</strain>
    </source>
</reference>
<evidence type="ECO:0000256" key="1">
    <source>
        <dbReference type="SAM" id="Phobius"/>
    </source>
</evidence>
<dbReference type="InterPro" id="IPR001036">
    <property type="entry name" value="Acrflvin-R"/>
</dbReference>
<protein>
    <submittedName>
        <fullName evidence="2">Uncharacterized protein</fullName>
    </submittedName>
</protein>
<dbReference type="Gene3D" id="1.20.1640.10">
    <property type="entry name" value="Multidrug efflux transporter AcrB transmembrane domain"/>
    <property type="match status" value="1"/>
</dbReference>
<keyword evidence="1" id="KW-0812">Transmembrane</keyword>
<feature type="transmembrane region" description="Helical" evidence="1">
    <location>
        <begin position="39"/>
        <end position="60"/>
    </location>
</feature>
<organism evidence="2">
    <name type="scientific">uncultured Microvirga sp</name>
    <dbReference type="NCBI Taxonomy" id="412392"/>
    <lineage>
        <taxon>Bacteria</taxon>
        <taxon>Pseudomonadati</taxon>
        <taxon>Pseudomonadota</taxon>
        <taxon>Alphaproteobacteria</taxon>
        <taxon>Hyphomicrobiales</taxon>
        <taxon>Methylobacteriaceae</taxon>
        <taxon>Microvirga</taxon>
        <taxon>environmental samples</taxon>
    </lineage>
</organism>